<dbReference type="PROSITE" id="PS00893">
    <property type="entry name" value="NUDIX_BOX"/>
    <property type="match status" value="1"/>
</dbReference>
<dbReference type="InterPro" id="IPR020084">
    <property type="entry name" value="NUDIX_hydrolase_CS"/>
</dbReference>
<name>A0ABV7STF1_9SPHN</name>
<accession>A0ABV7STF1</accession>
<dbReference type="PROSITE" id="PS51462">
    <property type="entry name" value="NUDIX"/>
    <property type="match status" value="1"/>
</dbReference>
<organism evidence="4 5">
    <name type="scientific">Sphingomonas hylomeconis</name>
    <dbReference type="NCBI Taxonomy" id="1395958"/>
    <lineage>
        <taxon>Bacteria</taxon>
        <taxon>Pseudomonadati</taxon>
        <taxon>Pseudomonadota</taxon>
        <taxon>Alphaproteobacteria</taxon>
        <taxon>Sphingomonadales</taxon>
        <taxon>Sphingomonadaceae</taxon>
        <taxon>Sphingomonas</taxon>
    </lineage>
</organism>
<dbReference type="EC" id="3.6.-.-" evidence="4"/>
<dbReference type="RefSeq" id="WP_261295309.1">
    <property type="nucleotide sequence ID" value="NZ_JANQBK010000015.1"/>
</dbReference>
<evidence type="ECO:0000259" key="3">
    <source>
        <dbReference type="PROSITE" id="PS51462"/>
    </source>
</evidence>
<evidence type="ECO:0000313" key="5">
    <source>
        <dbReference type="Proteomes" id="UP001595713"/>
    </source>
</evidence>
<comment type="cofactor">
    <cofactor evidence="1">
        <name>Mg(2+)</name>
        <dbReference type="ChEBI" id="CHEBI:18420"/>
    </cofactor>
</comment>
<evidence type="ECO:0000256" key="1">
    <source>
        <dbReference type="ARBA" id="ARBA00001946"/>
    </source>
</evidence>
<dbReference type="SUPFAM" id="SSF55811">
    <property type="entry name" value="Nudix"/>
    <property type="match status" value="1"/>
</dbReference>
<proteinExistence type="predicted"/>
<keyword evidence="5" id="KW-1185">Reference proteome</keyword>
<evidence type="ECO:0000256" key="2">
    <source>
        <dbReference type="ARBA" id="ARBA00022801"/>
    </source>
</evidence>
<protein>
    <submittedName>
        <fullName evidence="4">NUDIX hydrolase</fullName>
        <ecNumber evidence="4">3.6.-.-</ecNumber>
    </submittedName>
</protein>
<dbReference type="EMBL" id="JBHRXP010000003">
    <property type="protein sequence ID" value="MFC3580081.1"/>
    <property type="molecule type" value="Genomic_DNA"/>
</dbReference>
<reference evidence="5" key="1">
    <citation type="journal article" date="2019" name="Int. J. Syst. Evol. Microbiol.">
        <title>The Global Catalogue of Microorganisms (GCM) 10K type strain sequencing project: providing services to taxonomists for standard genome sequencing and annotation.</title>
        <authorList>
            <consortium name="The Broad Institute Genomics Platform"/>
            <consortium name="The Broad Institute Genome Sequencing Center for Infectious Disease"/>
            <person name="Wu L."/>
            <person name="Ma J."/>
        </authorList>
    </citation>
    <scope>NUCLEOTIDE SEQUENCE [LARGE SCALE GENOMIC DNA]</scope>
    <source>
        <strain evidence="5">KCTC 42739</strain>
    </source>
</reference>
<evidence type="ECO:0000313" key="4">
    <source>
        <dbReference type="EMBL" id="MFC3580081.1"/>
    </source>
</evidence>
<gene>
    <name evidence="4" type="ORF">ACFONA_07870</name>
</gene>
<dbReference type="Proteomes" id="UP001595713">
    <property type="component" value="Unassembled WGS sequence"/>
</dbReference>
<sequence length="206" mass="22196">MADAPERDAHAQYEALRIERPALFTDRAPDCYPLLPGGAVRARNEHLLLIDDRVRTPSGQETSYLRIVAPQSGAPGAAILPFVGGSIVLLDHPRHALGRRLLEIPRGFGEPGETAAACAERELAEELGVTPLRLIPIGLLYPDSGLLAVEVSLFAAEIPPRGWKTEPGVSTREMSVADGESAVRDGRIADSFTIACLYRARLMGLI</sequence>
<dbReference type="InterPro" id="IPR000086">
    <property type="entry name" value="NUDIX_hydrolase_dom"/>
</dbReference>
<dbReference type="GO" id="GO:0016787">
    <property type="term" value="F:hydrolase activity"/>
    <property type="evidence" value="ECO:0007669"/>
    <property type="project" value="UniProtKB-KW"/>
</dbReference>
<dbReference type="InterPro" id="IPR015797">
    <property type="entry name" value="NUDIX_hydrolase-like_dom_sf"/>
</dbReference>
<feature type="domain" description="Nudix hydrolase" evidence="3">
    <location>
        <begin position="40"/>
        <end position="196"/>
    </location>
</feature>
<dbReference type="Gene3D" id="3.90.79.10">
    <property type="entry name" value="Nucleoside Triphosphate Pyrophosphohydrolase"/>
    <property type="match status" value="1"/>
</dbReference>
<dbReference type="CDD" id="cd03424">
    <property type="entry name" value="NUDIX_ADPRase_Nudt5_UGPPase_Nudt14"/>
    <property type="match status" value="1"/>
</dbReference>
<keyword evidence="2 4" id="KW-0378">Hydrolase</keyword>
<dbReference type="Pfam" id="PF00293">
    <property type="entry name" value="NUDIX"/>
    <property type="match status" value="1"/>
</dbReference>
<comment type="caution">
    <text evidence="4">The sequence shown here is derived from an EMBL/GenBank/DDBJ whole genome shotgun (WGS) entry which is preliminary data.</text>
</comment>